<sequence length="118" mass="13965">MATPYSLKTTKMAKYNNIKYKGYDSKREYYRAQELKLLEKKGIISGLQEQIKYELIPSQRDNNGKGKVVERSVCYRADFQYLRDGVLVVEDSKGMRTKEYIIKRKLMLYMYGIKINEV</sequence>
<dbReference type="Proteomes" id="UP000184192">
    <property type="component" value="Unassembled WGS sequence"/>
</dbReference>
<gene>
    <name evidence="1" type="ORF">SAMN05444350_11037</name>
</gene>
<evidence type="ECO:0000313" key="2">
    <source>
        <dbReference type="Proteomes" id="UP000184192"/>
    </source>
</evidence>
<reference evidence="2" key="1">
    <citation type="submission" date="2016-11" db="EMBL/GenBank/DDBJ databases">
        <authorList>
            <person name="Varghese N."/>
            <person name="Submissions S."/>
        </authorList>
    </citation>
    <scope>NUCLEOTIDE SEQUENCE [LARGE SCALE GENOMIC DNA]</scope>
    <source>
        <strain evidence="2">DSM 26884</strain>
    </source>
</reference>
<evidence type="ECO:0008006" key="3">
    <source>
        <dbReference type="Google" id="ProtNLM"/>
    </source>
</evidence>
<dbReference type="EMBL" id="FQZN01000010">
    <property type="protein sequence ID" value="SHI88304.1"/>
    <property type="molecule type" value="Genomic_DNA"/>
</dbReference>
<name>A0A1M6ES29_9BACE</name>
<accession>A0A1M6ES29</accession>
<organism evidence="1 2">
    <name type="scientific">Bacteroides stercorirosoris</name>
    <dbReference type="NCBI Taxonomy" id="871324"/>
    <lineage>
        <taxon>Bacteria</taxon>
        <taxon>Pseudomonadati</taxon>
        <taxon>Bacteroidota</taxon>
        <taxon>Bacteroidia</taxon>
        <taxon>Bacteroidales</taxon>
        <taxon>Bacteroidaceae</taxon>
        <taxon>Bacteroides</taxon>
    </lineage>
</organism>
<keyword evidence="2" id="KW-1185">Reference proteome</keyword>
<proteinExistence type="predicted"/>
<protein>
    <recommendedName>
        <fullName evidence="3">DUF1064 domain-containing protein</fullName>
    </recommendedName>
</protein>
<dbReference type="AlphaFoldDB" id="A0A1M6ES29"/>
<dbReference type="eggNOG" id="ENOG5033FF4">
    <property type="taxonomic scope" value="Bacteria"/>
</dbReference>
<dbReference type="Pfam" id="PF06356">
    <property type="entry name" value="DUF1064"/>
    <property type="match status" value="1"/>
</dbReference>
<dbReference type="InterPro" id="IPR009414">
    <property type="entry name" value="DUF1064"/>
</dbReference>
<evidence type="ECO:0000313" key="1">
    <source>
        <dbReference type="EMBL" id="SHI88304.1"/>
    </source>
</evidence>